<reference evidence="2" key="1">
    <citation type="submission" date="2023-03" db="EMBL/GenBank/DDBJ databases">
        <title>Chromosome-scale reference genome and RAD-based genetic map of yellow starthistle (Centaurea solstitialis) reveal putative structural variation and QTLs associated with invader traits.</title>
        <authorList>
            <person name="Reatini B."/>
            <person name="Cang F.A."/>
            <person name="Jiang Q."/>
            <person name="Mckibben M.T.W."/>
            <person name="Barker M.S."/>
            <person name="Rieseberg L.H."/>
            <person name="Dlugosch K.M."/>
        </authorList>
    </citation>
    <scope>NUCLEOTIDE SEQUENCE</scope>
    <source>
        <strain evidence="2">CAN-66</strain>
        <tissue evidence="2">Leaf</tissue>
    </source>
</reference>
<organism evidence="2 3">
    <name type="scientific">Centaurea solstitialis</name>
    <name type="common">yellow star-thistle</name>
    <dbReference type="NCBI Taxonomy" id="347529"/>
    <lineage>
        <taxon>Eukaryota</taxon>
        <taxon>Viridiplantae</taxon>
        <taxon>Streptophyta</taxon>
        <taxon>Embryophyta</taxon>
        <taxon>Tracheophyta</taxon>
        <taxon>Spermatophyta</taxon>
        <taxon>Magnoliopsida</taxon>
        <taxon>eudicotyledons</taxon>
        <taxon>Gunneridae</taxon>
        <taxon>Pentapetalae</taxon>
        <taxon>asterids</taxon>
        <taxon>campanulids</taxon>
        <taxon>Asterales</taxon>
        <taxon>Asteraceae</taxon>
        <taxon>Carduoideae</taxon>
        <taxon>Cardueae</taxon>
        <taxon>Centaureinae</taxon>
        <taxon>Centaurea</taxon>
    </lineage>
</organism>
<dbReference type="InterPro" id="IPR000477">
    <property type="entry name" value="RT_dom"/>
</dbReference>
<evidence type="ECO:0000313" key="2">
    <source>
        <dbReference type="EMBL" id="KAJ9537404.1"/>
    </source>
</evidence>
<dbReference type="Gene3D" id="3.60.10.10">
    <property type="entry name" value="Endonuclease/exonuclease/phosphatase"/>
    <property type="match status" value="1"/>
</dbReference>
<sequence>MISKRRVLHWNCDHFKVLSSAKGDGFISVFGNWLGNNEKLGCKKLLWENITKELLKEPEAAWVVCGDFNVVRTAEERKGSYFDANGARSFNNFILNAGLSDDVRLGGRKYTWMNADCTKLSKLDRFLVNTEFSTKWPLSSSLALTRILSDHCPILLDSKSTDFGPTPFKLFNSWLENPELEELVQRKWNENLVEFEVFSKVERLSRKLRHIKTSIKAWRSQVKREKGVEFDSLRQKIAAIDLLAEVGNIDGDQVKERVELMVKLDDMVSKEVSEIKQKAKTKWLQDGDDNSRFFHGIVNSKLKSSMIHGLNVNGSWVTDPEKIKEAAHEFFEKKFEESHPVRPTLKSSLFKKISEEQRMRLEEPFPVNEVKSAVWNCGYNKAPGQMVFTMEFIRKFWNIVGNEFYEAVRFFKSNLRINPGSNSSFITLVPKVSDPLSLTDYRPINLIGCVTKVISKVLAERFKGMLNSVISDTQCAFIKGRSIIDGPFIVIDFAKAFDTLNWNYLDKVLLQMGFGDKWRAWIQGCTSTAKASVLINGSPTKEFRLGKGVRQGDPLAPFLFLIAAEGLTVAMKEAQLANIFKGVRPEHMDEELSIFQYADDKFSILKCFEACSSLKINMTKSRLTGVAVSKDEIDRFASRLKCKSDSIPFTYLGLPVGGNMNRASNWQTLVDKFKAKLSGWKAKTLSTGGRLCLCKAVLGTLGTYLFSLYKAPNKVINALESLRCKFFWKGNADSRKISWVAWEKVIRDKKIVVDSG</sequence>
<dbReference type="Pfam" id="PF00078">
    <property type="entry name" value="RVT_1"/>
    <property type="match status" value="1"/>
</dbReference>
<gene>
    <name evidence="2" type="ORF">OSB04_030137</name>
</gene>
<keyword evidence="3" id="KW-1185">Reference proteome</keyword>
<dbReference type="EMBL" id="JARYMX010000008">
    <property type="protein sequence ID" value="KAJ9537404.1"/>
    <property type="molecule type" value="Genomic_DNA"/>
</dbReference>
<protein>
    <recommendedName>
        <fullName evidence="1">Reverse transcriptase domain-containing protein</fullName>
    </recommendedName>
</protein>
<evidence type="ECO:0000313" key="3">
    <source>
        <dbReference type="Proteomes" id="UP001172457"/>
    </source>
</evidence>
<dbReference type="PANTHER" id="PTHR33116:SF78">
    <property type="entry name" value="OS12G0587133 PROTEIN"/>
    <property type="match status" value="1"/>
</dbReference>
<dbReference type="Proteomes" id="UP001172457">
    <property type="component" value="Chromosome 8"/>
</dbReference>
<dbReference type="CDD" id="cd01650">
    <property type="entry name" value="RT_nLTR_like"/>
    <property type="match status" value="1"/>
</dbReference>
<dbReference type="PANTHER" id="PTHR33116">
    <property type="entry name" value="REVERSE TRANSCRIPTASE ZINC-BINDING DOMAIN-CONTAINING PROTEIN-RELATED-RELATED"/>
    <property type="match status" value="1"/>
</dbReference>
<evidence type="ECO:0000259" key="1">
    <source>
        <dbReference type="PROSITE" id="PS50878"/>
    </source>
</evidence>
<dbReference type="InterPro" id="IPR036691">
    <property type="entry name" value="Endo/exonu/phosph_ase_sf"/>
</dbReference>
<accession>A0AA38S6A4</accession>
<proteinExistence type="predicted"/>
<feature type="domain" description="Reverse transcriptase" evidence="1">
    <location>
        <begin position="410"/>
        <end position="656"/>
    </location>
</feature>
<name>A0AA38S6A4_9ASTR</name>
<comment type="caution">
    <text evidence="2">The sequence shown here is derived from an EMBL/GenBank/DDBJ whole genome shotgun (WGS) entry which is preliminary data.</text>
</comment>
<dbReference type="SUPFAM" id="SSF56219">
    <property type="entry name" value="DNase I-like"/>
    <property type="match status" value="1"/>
</dbReference>
<dbReference type="AlphaFoldDB" id="A0AA38S6A4"/>
<dbReference type="PROSITE" id="PS50878">
    <property type="entry name" value="RT_POL"/>
    <property type="match status" value="1"/>
</dbReference>